<dbReference type="InterPro" id="IPR043887">
    <property type="entry name" value="DUF5845"/>
</dbReference>
<evidence type="ECO:0000313" key="1">
    <source>
        <dbReference type="EMBL" id="ANB50918.1"/>
    </source>
</evidence>
<organism evidence="1 2">
    <name type="scientific">Powai lake megavirus</name>
    <dbReference type="NCBI Taxonomy" id="1842663"/>
    <lineage>
        <taxon>Viruses</taxon>
        <taxon>Varidnaviria</taxon>
        <taxon>Bamfordvirae</taxon>
        <taxon>Nucleocytoviricota</taxon>
        <taxon>Megaviricetes</taxon>
        <taxon>Imitervirales</taxon>
        <taxon>Mimiviridae</taxon>
        <taxon>Megamimivirinae</taxon>
        <taxon>Megavirus</taxon>
        <taxon>Megavirus powaiense</taxon>
    </lineage>
</organism>
<accession>A0A161I144</accession>
<name>A0A161I144_9VIRU</name>
<reference evidence="1 2" key="1">
    <citation type="journal article" date="2016" name="Genome Announc.">
        <title>Complete Genome Sequence of a New Megavirus Family Member Isolated from an Inland Water Lake for the First Time in India.</title>
        <authorList>
            <person name="Chatterjee A."/>
            <person name="Ali F."/>
            <person name="Bange D."/>
            <person name="Kondabagil K."/>
        </authorList>
    </citation>
    <scope>NUCLEOTIDE SEQUENCE [LARGE SCALE GENOMIC DNA]</scope>
    <source>
        <strain evidence="1">1</strain>
    </source>
</reference>
<proteinExistence type="predicted"/>
<dbReference type="GeneID" id="80513280"/>
<dbReference type="EMBL" id="KU877344">
    <property type="protein sequence ID" value="ANB50918.1"/>
    <property type="molecule type" value="Genomic_DNA"/>
</dbReference>
<evidence type="ECO:0000313" key="2">
    <source>
        <dbReference type="Proteomes" id="UP000241365"/>
    </source>
</evidence>
<dbReference type="RefSeq" id="YP_010776669.1">
    <property type="nucleotide sequence ID" value="NC_075034.1"/>
</dbReference>
<protein>
    <submittedName>
        <fullName evidence="1">Uncharacterized protein</fullName>
    </submittedName>
</protein>
<keyword evidence="2" id="KW-1185">Reference proteome</keyword>
<dbReference type="KEGG" id="vg:80513280"/>
<dbReference type="Pfam" id="PF19163">
    <property type="entry name" value="DUF5845"/>
    <property type="match status" value="1"/>
</dbReference>
<dbReference type="Proteomes" id="UP000241365">
    <property type="component" value="Segment"/>
</dbReference>
<sequence>MSTILLDNKTTKLTHLVNQKIDSDVLIMRGYFDIANFNHKPFFLAKIVFIINCDKNFVYFWLNRHRFPNLETVYLASHPCELDTLYRNFKHIYLSDRYERYKGRWAKNRDNVIVIPHDDIIELSYTYDVTNETRTD</sequence>